<feature type="domain" description="ABC3 transporter permease C-terminal" evidence="7">
    <location>
        <begin position="223"/>
        <end position="324"/>
    </location>
</feature>
<dbReference type="InterPro" id="IPR038766">
    <property type="entry name" value="Membrane_comp_ABC_pdt"/>
</dbReference>
<reference evidence="8 9" key="1">
    <citation type="submission" date="2015-01" db="EMBL/GenBank/DDBJ databases">
        <title>Vibrio sp. C5 JCM 19232 whole genome shotgun sequence.</title>
        <authorList>
            <person name="Sawabe T."/>
            <person name="Meirelles P."/>
            <person name="Feng G."/>
            <person name="Sayaka M."/>
            <person name="Hattori M."/>
            <person name="Ohkuma M."/>
        </authorList>
    </citation>
    <scope>NUCLEOTIDE SEQUENCE [LARGE SCALE GENOMIC DNA]</scope>
    <source>
        <strain evidence="8 9">JCM19232</strain>
    </source>
</reference>
<dbReference type="PANTHER" id="PTHR30287">
    <property type="entry name" value="MEMBRANE COMPONENT OF PREDICTED ABC SUPERFAMILY METABOLITE UPTAKE TRANSPORTER"/>
    <property type="match status" value="1"/>
</dbReference>
<dbReference type="GO" id="GO:0005886">
    <property type="term" value="C:plasma membrane"/>
    <property type="evidence" value="ECO:0007669"/>
    <property type="project" value="UniProtKB-SubCell"/>
</dbReference>
<evidence type="ECO:0000256" key="6">
    <source>
        <dbReference type="SAM" id="Phobius"/>
    </source>
</evidence>
<feature type="transmembrane region" description="Helical" evidence="6">
    <location>
        <begin position="272"/>
        <end position="297"/>
    </location>
</feature>
<reference evidence="8 9" key="2">
    <citation type="submission" date="2015-01" db="EMBL/GenBank/DDBJ databases">
        <authorList>
            <consortium name="NBRP consortium"/>
            <person name="Sawabe T."/>
            <person name="Meirelles P."/>
            <person name="Feng G."/>
            <person name="Sayaka M."/>
            <person name="Hattori M."/>
            <person name="Ohkuma M."/>
        </authorList>
    </citation>
    <scope>NUCLEOTIDE SEQUENCE [LARGE SCALE GENOMIC DNA]</scope>
    <source>
        <strain evidence="8 9">JCM19232</strain>
    </source>
</reference>
<evidence type="ECO:0000256" key="5">
    <source>
        <dbReference type="ARBA" id="ARBA00023136"/>
    </source>
</evidence>
<evidence type="ECO:0000313" key="9">
    <source>
        <dbReference type="Proteomes" id="UP000031670"/>
    </source>
</evidence>
<comment type="subcellular location">
    <subcellularLocation>
        <location evidence="1">Cell membrane</location>
        <topology evidence="1">Multi-pass membrane protein</topology>
    </subcellularLocation>
</comment>
<comment type="caution">
    <text evidence="8">The sequence shown here is derived from an EMBL/GenBank/DDBJ whole genome shotgun (WGS) entry which is preliminary data.</text>
</comment>
<keyword evidence="4 6" id="KW-1133">Transmembrane helix</keyword>
<feature type="transmembrane region" description="Helical" evidence="6">
    <location>
        <begin position="309"/>
        <end position="329"/>
    </location>
</feature>
<evidence type="ECO:0000256" key="2">
    <source>
        <dbReference type="ARBA" id="ARBA00022475"/>
    </source>
</evidence>
<dbReference type="InterPro" id="IPR003838">
    <property type="entry name" value="ABC3_permease_C"/>
</dbReference>
<dbReference type="EMBL" id="BBSA01000001">
    <property type="protein sequence ID" value="GAM60068.1"/>
    <property type="molecule type" value="Genomic_DNA"/>
</dbReference>
<keyword evidence="3 6" id="KW-0812">Transmembrane</keyword>
<accession>A0A0B8PA56</accession>
<dbReference type="AlphaFoldDB" id="A0A0B8PA56"/>
<dbReference type="PANTHER" id="PTHR30287:SF1">
    <property type="entry name" value="INNER MEMBRANE PROTEIN"/>
    <property type="match status" value="1"/>
</dbReference>
<protein>
    <recommendedName>
        <fullName evidence="7">ABC3 transporter permease C-terminal domain-containing protein</fullName>
    </recommendedName>
</protein>
<organism evidence="8 9">
    <name type="scientific">Vibrio ishigakensis</name>
    <dbReference type="NCBI Taxonomy" id="1481914"/>
    <lineage>
        <taxon>Bacteria</taxon>
        <taxon>Pseudomonadati</taxon>
        <taxon>Pseudomonadota</taxon>
        <taxon>Gammaproteobacteria</taxon>
        <taxon>Vibrionales</taxon>
        <taxon>Vibrionaceae</taxon>
        <taxon>Vibrio</taxon>
    </lineage>
</organism>
<evidence type="ECO:0000256" key="1">
    <source>
        <dbReference type="ARBA" id="ARBA00004651"/>
    </source>
</evidence>
<dbReference type="Proteomes" id="UP000031670">
    <property type="component" value="Unassembled WGS sequence"/>
</dbReference>
<evidence type="ECO:0000259" key="7">
    <source>
        <dbReference type="Pfam" id="PF02687"/>
    </source>
</evidence>
<sequence>MLLAIVWLVRTDLLQDWQSTLPPDAPNAFAINIAPYEVENYLSQIDEQGINRSEAYPIMRGRLSEINGENARERETNGDTDATRRELNLTWAQGLPVHNEVLSGDWGRPDGVSVESEVAEALNLKLGDTLVFVINSQRIEAVVNSIRKVEWREMKPNFYFIFAPELVAEIPGAYMVSYRLEDKDDAFIQQLSASFPTVSLLDIRKMGVKIQQLLEQIVWSITVLAVLGVIAGLLLIFTLLRLSIAQRQMEIRLYRTLGASKKRISTTLWCEYGLMALIAGIIASIGADASVAGLLHFGFDLSPRIHPQLWFVLPILTFVVLALVVNSLIRQLLIPVKNSAL</sequence>
<name>A0A0B8PA56_9VIBR</name>
<evidence type="ECO:0000256" key="4">
    <source>
        <dbReference type="ARBA" id="ARBA00022989"/>
    </source>
</evidence>
<gene>
    <name evidence="8" type="ORF">JCM19232_401</name>
</gene>
<feature type="transmembrane region" description="Helical" evidence="6">
    <location>
        <begin position="217"/>
        <end position="240"/>
    </location>
</feature>
<proteinExistence type="predicted"/>
<keyword evidence="2" id="KW-1003">Cell membrane</keyword>
<keyword evidence="5 6" id="KW-0472">Membrane</keyword>
<evidence type="ECO:0000256" key="3">
    <source>
        <dbReference type="ARBA" id="ARBA00022692"/>
    </source>
</evidence>
<dbReference type="Pfam" id="PF02687">
    <property type="entry name" value="FtsX"/>
    <property type="match status" value="1"/>
</dbReference>
<evidence type="ECO:0000313" key="8">
    <source>
        <dbReference type="EMBL" id="GAM60068.1"/>
    </source>
</evidence>